<protein>
    <submittedName>
        <fullName evidence="1">Uncharacterized protein</fullName>
    </submittedName>
</protein>
<sequence>MMVTTIAMKVVGRSCGRITCQSIVQPLAPSMRAASICSEFSDVNPVRYKIMQYAVCGQSAAKMIPNVT</sequence>
<evidence type="ECO:0000313" key="1">
    <source>
        <dbReference type="EMBL" id="SAL88428.1"/>
    </source>
</evidence>
<evidence type="ECO:0000313" key="2">
    <source>
        <dbReference type="Proteomes" id="UP000054925"/>
    </source>
</evidence>
<reference evidence="1" key="1">
    <citation type="submission" date="2016-01" db="EMBL/GenBank/DDBJ databases">
        <authorList>
            <person name="Peeters C."/>
        </authorList>
    </citation>
    <scope>NUCLEOTIDE SEQUENCE [LARGE SCALE GENOMIC DNA]</scope>
    <source>
        <strain evidence="1">LMG 22937</strain>
    </source>
</reference>
<dbReference type="AlphaFoldDB" id="A0A158L4Z4"/>
<proteinExistence type="predicted"/>
<organism evidence="1 2">
    <name type="scientific">Caballeronia terrestris</name>
    <dbReference type="NCBI Taxonomy" id="1226301"/>
    <lineage>
        <taxon>Bacteria</taxon>
        <taxon>Pseudomonadati</taxon>
        <taxon>Pseudomonadota</taxon>
        <taxon>Betaproteobacteria</taxon>
        <taxon>Burkholderiales</taxon>
        <taxon>Burkholderiaceae</taxon>
        <taxon>Caballeronia</taxon>
    </lineage>
</organism>
<keyword evidence="2" id="KW-1185">Reference proteome</keyword>
<dbReference type="Proteomes" id="UP000054925">
    <property type="component" value="Unassembled WGS sequence"/>
</dbReference>
<name>A0A158L4Z4_9BURK</name>
<gene>
    <name evidence="1" type="ORF">AWB67_07595</name>
</gene>
<accession>A0A158L4Z4</accession>
<dbReference type="EMBL" id="FCOL02000478">
    <property type="protein sequence ID" value="SAL88428.1"/>
    <property type="molecule type" value="Genomic_DNA"/>
</dbReference>
<comment type="caution">
    <text evidence="1">The sequence shown here is derived from an EMBL/GenBank/DDBJ whole genome shotgun (WGS) entry which is preliminary data.</text>
</comment>